<proteinExistence type="predicted"/>
<dbReference type="KEGG" id="rfe:RF_0797"/>
<sequence length="49" mass="5638">MAERFKAHAWKACSRQRVGGSNPPLSAIIIFLLLLCISVFYNFYIYKSI</sequence>
<gene>
    <name evidence="2" type="ordered locus">RF_0797</name>
</gene>
<dbReference type="Proteomes" id="UP000008548">
    <property type="component" value="Chromosome"/>
</dbReference>
<organism evidence="2 3">
    <name type="scientific">Rickettsia felis (strain ATCC VR-1525 / URRWXCal2)</name>
    <name type="common">Rickettsia azadi</name>
    <dbReference type="NCBI Taxonomy" id="315456"/>
    <lineage>
        <taxon>Bacteria</taxon>
        <taxon>Pseudomonadati</taxon>
        <taxon>Pseudomonadota</taxon>
        <taxon>Alphaproteobacteria</taxon>
        <taxon>Rickettsiales</taxon>
        <taxon>Rickettsiaceae</taxon>
        <taxon>Rickettsieae</taxon>
        <taxon>Rickettsia</taxon>
        <taxon>spotted fever group</taxon>
    </lineage>
</organism>
<keyword evidence="1" id="KW-1133">Transmembrane helix</keyword>
<evidence type="ECO:0000256" key="1">
    <source>
        <dbReference type="SAM" id="Phobius"/>
    </source>
</evidence>
<dbReference type="STRING" id="315456.RF_0797"/>
<evidence type="ECO:0000313" key="2">
    <source>
        <dbReference type="EMBL" id="AAY61648.1"/>
    </source>
</evidence>
<accession>Q4ULC5</accession>
<keyword evidence="1" id="KW-0472">Membrane</keyword>
<keyword evidence="3" id="KW-1185">Reference proteome</keyword>
<keyword evidence="1" id="KW-0812">Transmembrane</keyword>
<evidence type="ECO:0000313" key="3">
    <source>
        <dbReference type="Proteomes" id="UP000008548"/>
    </source>
</evidence>
<dbReference type="HOGENOM" id="CLU_3140141_0_0_5"/>
<reference evidence="2 3" key="1">
    <citation type="journal article" date="2005" name="PLoS Biol.">
        <title>The genome sequence of Rickettsia felis identifies the first putative conjugative plasmid in an obligate intracellular parasite.</title>
        <authorList>
            <person name="Ogata H."/>
            <person name="Renesto P."/>
            <person name="Audic S."/>
            <person name="Robert C."/>
            <person name="Blanc G."/>
            <person name="Fournier P.E."/>
            <person name="Parinello H."/>
            <person name="Claverie J.M."/>
            <person name="Raoult D."/>
        </authorList>
    </citation>
    <scope>NUCLEOTIDE SEQUENCE [LARGE SCALE GENOMIC DNA]</scope>
    <source>
        <strain evidence="3">ATCC VR-1525 / URRWXCal2</strain>
    </source>
</reference>
<name>Q4ULC5_RICFE</name>
<dbReference type="EMBL" id="CP000053">
    <property type="protein sequence ID" value="AAY61648.1"/>
    <property type="molecule type" value="Genomic_DNA"/>
</dbReference>
<protein>
    <submittedName>
        <fullName evidence="2">Uncharacterized protein</fullName>
    </submittedName>
</protein>
<dbReference type="AlphaFoldDB" id="Q4ULC5"/>
<feature type="transmembrane region" description="Helical" evidence="1">
    <location>
        <begin position="25"/>
        <end position="46"/>
    </location>
</feature>